<accession>A0A6J6Z329</accession>
<proteinExistence type="predicted"/>
<name>A0A6J6Z329_9ZZZZ</name>
<dbReference type="EMBL" id="CAFAAO010000027">
    <property type="protein sequence ID" value="CAB4813548.1"/>
    <property type="molecule type" value="Genomic_DNA"/>
</dbReference>
<organism evidence="1">
    <name type="scientific">freshwater metagenome</name>
    <dbReference type="NCBI Taxonomy" id="449393"/>
    <lineage>
        <taxon>unclassified sequences</taxon>
        <taxon>metagenomes</taxon>
        <taxon>ecological metagenomes</taxon>
    </lineage>
</organism>
<gene>
    <name evidence="1" type="ORF">UFOPK3037_01494</name>
</gene>
<protein>
    <submittedName>
        <fullName evidence="1">Unannotated protein</fullName>
    </submittedName>
</protein>
<evidence type="ECO:0000313" key="1">
    <source>
        <dbReference type="EMBL" id="CAB4813548.1"/>
    </source>
</evidence>
<reference evidence="1" key="1">
    <citation type="submission" date="2020-05" db="EMBL/GenBank/DDBJ databases">
        <authorList>
            <person name="Chiriac C."/>
            <person name="Salcher M."/>
            <person name="Ghai R."/>
            <person name="Kavagutti S V."/>
        </authorList>
    </citation>
    <scope>NUCLEOTIDE SEQUENCE</scope>
</reference>
<sequence length="144" mass="16481">MATPPDPRPFIHAAIKSARFPQNSINAEDILVNAIGLVREYRNNPSASYTKARKVTAKNHGTSRKLGRKSEQELRFFLFSALFRAWYLGFEVKPRINNRYGKTTPFVGFADPILMHEGIGKTISHLEEYQSYRKKIISDLEPIN</sequence>
<dbReference type="AlphaFoldDB" id="A0A6J6Z329"/>